<dbReference type="SUPFAM" id="SSF46785">
    <property type="entry name" value="Winged helix' DNA-binding domain"/>
    <property type="match status" value="1"/>
</dbReference>
<accession>A0A4R1RGN9</accession>
<feature type="domain" description="HTH marR-type" evidence="4">
    <location>
        <begin position="30"/>
        <end position="71"/>
    </location>
</feature>
<comment type="caution">
    <text evidence="5">The sequence shown here is derived from an EMBL/GenBank/DDBJ whole genome shotgun (WGS) entry which is preliminary data.</text>
</comment>
<dbReference type="OrthoDB" id="1807857at2"/>
<dbReference type="GO" id="GO:0003700">
    <property type="term" value="F:DNA-binding transcription factor activity"/>
    <property type="evidence" value="ECO:0007669"/>
    <property type="project" value="InterPro"/>
</dbReference>
<evidence type="ECO:0000259" key="4">
    <source>
        <dbReference type="Pfam" id="PF12802"/>
    </source>
</evidence>
<evidence type="ECO:0000256" key="1">
    <source>
        <dbReference type="ARBA" id="ARBA00023015"/>
    </source>
</evidence>
<organism evidence="5 6">
    <name type="scientific">Mariniflexile fucanivorans</name>
    <dbReference type="NCBI Taxonomy" id="264023"/>
    <lineage>
        <taxon>Bacteria</taxon>
        <taxon>Pseudomonadati</taxon>
        <taxon>Bacteroidota</taxon>
        <taxon>Flavobacteriia</taxon>
        <taxon>Flavobacteriales</taxon>
        <taxon>Flavobacteriaceae</taxon>
        <taxon>Mariniflexile</taxon>
    </lineage>
</organism>
<keyword evidence="3" id="KW-0804">Transcription</keyword>
<dbReference type="PANTHER" id="PTHR38465:SF1">
    <property type="entry name" value="HTH-TYPE TRANSCRIPTIONAL REGULATOR MJ1563-RELATED"/>
    <property type="match status" value="1"/>
</dbReference>
<protein>
    <submittedName>
        <fullName evidence="5">MarR family protein</fullName>
    </submittedName>
</protein>
<gene>
    <name evidence="5" type="ORF">EV196_10668</name>
</gene>
<name>A0A4R1RGN9_9FLAO</name>
<dbReference type="InterPro" id="IPR000835">
    <property type="entry name" value="HTH_MarR-typ"/>
</dbReference>
<dbReference type="Gene3D" id="1.10.10.10">
    <property type="entry name" value="Winged helix-like DNA-binding domain superfamily/Winged helix DNA-binding domain"/>
    <property type="match status" value="1"/>
</dbReference>
<dbReference type="AlphaFoldDB" id="A0A4R1RGN9"/>
<evidence type="ECO:0000256" key="2">
    <source>
        <dbReference type="ARBA" id="ARBA00023125"/>
    </source>
</evidence>
<sequence>MENSITEKQRELVEKFGVIEEQMGIAPAPARVNALLTISDSPELTFDEIREALQLSKSATSNAINYLLTLDRIGYKTKPGDRKRYFYSRLNQWKASFRKSILGLDGYTNMIREILENRTTDTVQFNKQLEELANFMDYYIKESIAIIDRWEKR</sequence>
<dbReference type="InterPro" id="IPR036388">
    <property type="entry name" value="WH-like_DNA-bd_sf"/>
</dbReference>
<dbReference type="RefSeq" id="WP_132218160.1">
    <property type="nucleotide sequence ID" value="NZ_OX156936.1"/>
</dbReference>
<dbReference type="Proteomes" id="UP000295455">
    <property type="component" value="Unassembled WGS sequence"/>
</dbReference>
<dbReference type="GO" id="GO:0003677">
    <property type="term" value="F:DNA binding"/>
    <property type="evidence" value="ECO:0007669"/>
    <property type="project" value="UniProtKB-KW"/>
</dbReference>
<keyword evidence="2" id="KW-0238">DNA-binding</keyword>
<dbReference type="EMBL" id="SLUP01000006">
    <property type="protein sequence ID" value="TCL64880.1"/>
    <property type="molecule type" value="Genomic_DNA"/>
</dbReference>
<dbReference type="Pfam" id="PF12802">
    <property type="entry name" value="MarR_2"/>
    <property type="match status" value="1"/>
</dbReference>
<reference evidence="5 6" key="1">
    <citation type="submission" date="2019-03" db="EMBL/GenBank/DDBJ databases">
        <title>Genomic Encyclopedia of Type Strains, Phase IV (KMG-IV): sequencing the most valuable type-strain genomes for metagenomic binning, comparative biology and taxonomic classification.</title>
        <authorList>
            <person name="Goeker M."/>
        </authorList>
    </citation>
    <scope>NUCLEOTIDE SEQUENCE [LARGE SCALE GENOMIC DNA]</scope>
    <source>
        <strain evidence="5 6">DSM 18792</strain>
    </source>
</reference>
<evidence type="ECO:0000313" key="5">
    <source>
        <dbReference type="EMBL" id="TCL64880.1"/>
    </source>
</evidence>
<evidence type="ECO:0000256" key="3">
    <source>
        <dbReference type="ARBA" id="ARBA00023163"/>
    </source>
</evidence>
<dbReference type="InterPro" id="IPR036390">
    <property type="entry name" value="WH_DNA-bd_sf"/>
</dbReference>
<dbReference type="PANTHER" id="PTHR38465">
    <property type="entry name" value="HTH-TYPE TRANSCRIPTIONAL REGULATOR MJ1563-RELATED"/>
    <property type="match status" value="1"/>
</dbReference>
<keyword evidence="6" id="KW-1185">Reference proteome</keyword>
<proteinExistence type="predicted"/>
<evidence type="ECO:0000313" key="6">
    <source>
        <dbReference type="Proteomes" id="UP000295455"/>
    </source>
</evidence>
<dbReference type="InterPro" id="IPR052362">
    <property type="entry name" value="HTH-GbsR_regulator"/>
</dbReference>
<keyword evidence="1" id="KW-0805">Transcription regulation</keyword>